<protein>
    <submittedName>
        <fullName evidence="9">Major facilitator superfamily domain-containing protein</fullName>
    </submittedName>
</protein>
<dbReference type="PROSITE" id="PS50850">
    <property type="entry name" value="MFS"/>
    <property type="match status" value="1"/>
</dbReference>
<organism evidence="9 10">
    <name type="scientific">Dactylonectria estremocensis</name>
    <dbReference type="NCBI Taxonomy" id="1079267"/>
    <lineage>
        <taxon>Eukaryota</taxon>
        <taxon>Fungi</taxon>
        <taxon>Dikarya</taxon>
        <taxon>Ascomycota</taxon>
        <taxon>Pezizomycotina</taxon>
        <taxon>Sordariomycetes</taxon>
        <taxon>Hypocreomycetidae</taxon>
        <taxon>Hypocreales</taxon>
        <taxon>Nectriaceae</taxon>
        <taxon>Dactylonectria</taxon>
    </lineage>
</organism>
<keyword evidence="2 7" id="KW-0812">Transmembrane</keyword>
<comment type="subcellular location">
    <subcellularLocation>
        <location evidence="1">Membrane</location>
        <topology evidence="1">Multi-pass membrane protein</topology>
    </subcellularLocation>
</comment>
<evidence type="ECO:0000256" key="1">
    <source>
        <dbReference type="ARBA" id="ARBA00004141"/>
    </source>
</evidence>
<evidence type="ECO:0000313" key="10">
    <source>
        <dbReference type="Proteomes" id="UP000717696"/>
    </source>
</evidence>
<evidence type="ECO:0000313" key="9">
    <source>
        <dbReference type="EMBL" id="KAH7129573.1"/>
    </source>
</evidence>
<feature type="transmembrane region" description="Helical" evidence="7">
    <location>
        <begin position="437"/>
        <end position="457"/>
    </location>
</feature>
<dbReference type="Proteomes" id="UP000717696">
    <property type="component" value="Unassembled WGS sequence"/>
</dbReference>
<keyword evidence="10" id="KW-1185">Reference proteome</keyword>
<feature type="region of interest" description="Disordered" evidence="6">
    <location>
        <begin position="1"/>
        <end position="21"/>
    </location>
</feature>
<gene>
    <name evidence="9" type="ORF">B0J13DRAFT_452804</name>
</gene>
<evidence type="ECO:0000256" key="7">
    <source>
        <dbReference type="SAM" id="Phobius"/>
    </source>
</evidence>
<evidence type="ECO:0000256" key="2">
    <source>
        <dbReference type="ARBA" id="ARBA00022692"/>
    </source>
</evidence>
<evidence type="ECO:0000259" key="8">
    <source>
        <dbReference type="PROSITE" id="PS50850"/>
    </source>
</evidence>
<evidence type="ECO:0000256" key="4">
    <source>
        <dbReference type="ARBA" id="ARBA00023136"/>
    </source>
</evidence>
<feature type="transmembrane region" description="Helical" evidence="7">
    <location>
        <begin position="88"/>
        <end position="105"/>
    </location>
</feature>
<dbReference type="Gene3D" id="1.20.1250.20">
    <property type="entry name" value="MFS general substrate transporter like domains"/>
    <property type="match status" value="1"/>
</dbReference>
<feature type="transmembrane region" description="Helical" evidence="7">
    <location>
        <begin position="469"/>
        <end position="490"/>
    </location>
</feature>
<feature type="transmembrane region" description="Helical" evidence="7">
    <location>
        <begin position="145"/>
        <end position="167"/>
    </location>
</feature>
<dbReference type="InterPro" id="IPR011701">
    <property type="entry name" value="MFS"/>
</dbReference>
<feature type="transmembrane region" description="Helical" evidence="7">
    <location>
        <begin position="333"/>
        <end position="354"/>
    </location>
</feature>
<proteinExistence type="predicted"/>
<feature type="transmembrane region" description="Helical" evidence="7">
    <location>
        <begin position="208"/>
        <end position="228"/>
    </location>
</feature>
<dbReference type="GO" id="GO:0005886">
    <property type="term" value="C:plasma membrane"/>
    <property type="evidence" value="ECO:0007669"/>
    <property type="project" value="TreeGrafter"/>
</dbReference>
<feature type="compositionally biased region" description="Polar residues" evidence="6">
    <location>
        <begin position="1"/>
        <end position="12"/>
    </location>
</feature>
<feature type="transmembrane region" description="Helical" evidence="7">
    <location>
        <begin position="179"/>
        <end position="202"/>
    </location>
</feature>
<evidence type="ECO:0000256" key="5">
    <source>
        <dbReference type="ARBA" id="ARBA00023180"/>
    </source>
</evidence>
<sequence>MIEVSLPSSAANKGNPDPKLKVGARGVALVPQPSDDPRDPLNWSTVKKTTTIFIVTLTAFAGVLQSLANASGYAPQAALYHKTSVQQSYSLSIATAGLAVGPFIWNPLAARFGNCAMIFWSLVMTLGMNIWSARMIRPDQYIPFLLSRLFAGITGTAPATIGTNIIIQISFLHERGKYIGIFSTCLLFGTMASSTISGYIVQSASWTWQFWYNVIFEGVCLVLCFLLLEEPVWNREGGPKYPTPPEGWLAKRLATYAFTKRLTPKVPADKSGGRAFLLPLLIALSPVTMMIGIAHMIGFGFSIGVTTFIPVFLQAPAMEGGYGFSPARNAAFTLVYWFAVVIAQLYIILLNDRLSLRLCARNGGTWKPEYRLHSIWIPGLFALPLGLGLFGATLAYHWHYMVLAFATFLVIFSNISVAPACSTYLIEAFTPELANEVNGVLNTYRLILGVAIGFFLFPWADKVGMKWTYGTQAFLSLFAFGLTASVMMFGPQLRSWNLVKTRSEEGVKVMGYQRTE</sequence>
<reference evidence="9" key="1">
    <citation type="journal article" date="2021" name="Nat. Commun.">
        <title>Genetic determinants of endophytism in the Arabidopsis root mycobiome.</title>
        <authorList>
            <person name="Mesny F."/>
            <person name="Miyauchi S."/>
            <person name="Thiergart T."/>
            <person name="Pickel B."/>
            <person name="Atanasova L."/>
            <person name="Karlsson M."/>
            <person name="Huettel B."/>
            <person name="Barry K.W."/>
            <person name="Haridas S."/>
            <person name="Chen C."/>
            <person name="Bauer D."/>
            <person name="Andreopoulos W."/>
            <person name="Pangilinan J."/>
            <person name="LaButti K."/>
            <person name="Riley R."/>
            <person name="Lipzen A."/>
            <person name="Clum A."/>
            <person name="Drula E."/>
            <person name="Henrissat B."/>
            <person name="Kohler A."/>
            <person name="Grigoriev I.V."/>
            <person name="Martin F.M."/>
            <person name="Hacquard S."/>
        </authorList>
    </citation>
    <scope>NUCLEOTIDE SEQUENCE</scope>
    <source>
        <strain evidence="9">MPI-CAGE-AT-0021</strain>
    </source>
</reference>
<name>A0A9P9INX1_9HYPO</name>
<keyword evidence="4 7" id="KW-0472">Membrane</keyword>
<comment type="caution">
    <text evidence="9">The sequence shown here is derived from an EMBL/GenBank/DDBJ whole genome shotgun (WGS) entry which is preliminary data.</text>
</comment>
<dbReference type="AlphaFoldDB" id="A0A9P9INX1"/>
<feature type="domain" description="Major facilitator superfamily (MFS) profile" evidence="8">
    <location>
        <begin position="51"/>
        <end position="502"/>
    </location>
</feature>
<feature type="transmembrane region" description="Helical" evidence="7">
    <location>
        <begin position="375"/>
        <end position="396"/>
    </location>
</feature>
<dbReference type="InterPro" id="IPR020846">
    <property type="entry name" value="MFS_dom"/>
</dbReference>
<dbReference type="EMBL" id="JAGMUU010000021">
    <property type="protein sequence ID" value="KAH7129573.1"/>
    <property type="molecule type" value="Genomic_DNA"/>
</dbReference>
<feature type="transmembrane region" description="Helical" evidence="7">
    <location>
        <begin position="50"/>
        <end position="68"/>
    </location>
</feature>
<feature type="transmembrane region" description="Helical" evidence="7">
    <location>
        <begin position="280"/>
        <end position="313"/>
    </location>
</feature>
<dbReference type="Pfam" id="PF07690">
    <property type="entry name" value="MFS_1"/>
    <property type="match status" value="1"/>
</dbReference>
<dbReference type="OrthoDB" id="2533084at2759"/>
<feature type="transmembrane region" description="Helical" evidence="7">
    <location>
        <begin position="112"/>
        <end position="133"/>
    </location>
</feature>
<evidence type="ECO:0000256" key="6">
    <source>
        <dbReference type="SAM" id="MobiDB-lite"/>
    </source>
</evidence>
<accession>A0A9P9INX1</accession>
<evidence type="ECO:0000256" key="3">
    <source>
        <dbReference type="ARBA" id="ARBA00022989"/>
    </source>
</evidence>
<keyword evidence="5" id="KW-0325">Glycoprotein</keyword>
<keyword evidence="3 7" id="KW-1133">Transmembrane helix</keyword>
<dbReference type="InterPro" id="IPR036259">
    <property type="entry name" value="MFS_trans_sf"/>
</dbReference>
<dbReference type="PANTHER" id="PTHR23502:SF22">
    <property type="entry name" value="MAJOR FACILITATOR SUPERFAMILY (MFS) PROFILE DOMAIN-CONTAINING PROTEIN"/>
    <property type="match status" value="1"/>
</dbReference>
<dbReference type="PANTHER" id="PTHR23502">
    <property type="entry name" value="MAJOR FACILITATOR SUPERFAMILY"/>
    <property type="match status" value="1"/>
</dbReference>
<dbReference type="SUPFAM" id="SSF103473">
    <property type="entry name" value="MFS general substrate transporter"/>
    <property type="match status" value="1"/>
</dbReference>
<dbReference type="GO" id="GO:0022857">
    <property type="term" value="F:transmembrane transporter activity"/>
    <property type="evidence" value="ECO:0007669"/>
    <property type="project" value="InterPro"/>
</dbReference>
<feature type="transmembrane region" description="Helical" evidence="7">
    <location>
        <begin position="402"/>
        <end position="425"/>
    </location>
</feature>